<evidence type="ECO:0000313" key="1">
    <source>
        <dbReference type="EMBL" id="KAJ8115239.1"/>
    </source>
</evidence>
<comment type="caution">
    <text evidence="1">The sequence shown here is derived from an EMBL/GenBank/DDBJ whole genome shotgun (WGS) entry which is preliminary data.</text>
</comment>
<dbReference type="EMBL" id="JAPHNI010000150">
    <property type="protein sequence ID" value="KAJ8115239.1"/>
    <property type="molecule type" value="Genomic_DNA"/>
</dbReference>
<evidence type="ECO:0000313" key="2">
    <source>
        <dbReference type="Proteomes" id="UP001153331"/>
    </source>
</evidence>
<dbReference type="Proteomes" id="UP001153331">
    <property type="component" value="Unassembled WGS sequence"/>
</dbReference>
<accession>A0ACC2IJG6</accession>
<reference evidence="1" key="1">
    <citation type="submission" date="2022-11" db="EMBL/GenBank/DDBJ databases">
        <title>Genome Sequence of Boeremia exigua.</title>
        <authorList>
            <person name="Buettner E."/>
        </authorList>
    </citation>
    <scope>NUCLEOTIDE SEQUENCE</scope>
    <source>
        <strain evidence="1">CU02</strain>
    </source>
</reference>
<organism evidence="1 2">
    <name type="scientific">Boeremia exigua</name>
    <dbReference type="NCBI Taxonomy" id="749465"/>
    <lineage>
        <taxon>Eukaryota</taxon>
        <taxon>Fungi</taxon>
        <taxon>Dikarya</taxon>
        <taxon>Ascomycota</taxon>
        <taxon>Pezizomycotina</taxon>
        <taxon>Dothideomycetes</taxon>
        <taxon>Pleosporomycetidae</taxon>
        <taxon>Pleosporales</taxon>
        <taxon>Pleosporineae</taxon>
        <taxon>Didymellaceae</taxon>
        <taxon>Boeremia</taxon>
    </lineage>
</organism>
<proteinExistence type="predicted"/>
<name>A0ACC2IJG6_9PLEO</name>
<gene>
    <name evidence="1" type="ORF">OPT61_g3064</name>
</gene>
<protein>
    <submittedName>
        <fullName evidence="1">Uncharacterized protein</fullName>
    </submittedName>
</protein>
<keyword evidence="2" id="KW-1185">Reference proteome</keyword>
<sequence length="382" mass="41286">MRFWRKNKYHIVSVRDFRTSLGFDINAQDMFAKLSVAFLALVSTAIAIPTIAGRSPKVQGKLPLPAYTVAQWPQQPSWLENIAVRANGDLLVTQFNPTPVLYTVTNPMSKRAEPKAIYEFTSITKILGIIETHPDTFVIVGGNATANATGYAGSFSAWEVRFSKSTMQTTKIADITDAMFLNGVVSVPTAPHIVLIADSQFGLLFRLDTKTGASEIIADRPEFKPNAERFNAPVGFGINGVKIKDGYLYFSNSNLVNIYRVPITRDGYIARGGHAAVELYADLNSLTTFLDDFEIGKEGTLWVTTNTDNTIIAVSPGGRRLQVVAGAKDQLTVAGATGAAFGRTAKDRHVLYVSTTGGLGAPVNATVVEAGKVEGIDTGEWC</sequence>